<accession>A0AA86TTJ7</accession>
<dbReference type="Gene3D" id="3.90.550.10">
    <property type="entry name" value="Spore Coat Polysaccharide Biosynthesis Protein SpsA, Chain A"/>
    <property type="match status" value="1"/>
</dbReference>
<keyword evidence="3" id="KW-0808">Transferase</keyword>
<dbReference type="GO" id="GO:0006011">
    <property type="term" value="P:UDP-alpha-D-glucose metabolic process"/>
    <property type="evidence" value="ECO:0007669"/>
    <property type="project" value="InterPro"/>
</dbReference>
<sequence length="440" mass="49439">MQSYEQKVSDALKRFTLDEIQVENCKSLYKQYEEYLRLNQKIAWERVIALKDEAFMNYENLPEPSPAQTKDLLKKVACLKLNGGLGTSMGCLGPKSLLNVRDNKSFLDFSLKQLEYLNTTYGSNVPLVLMNSFNTDKDTLAHLEKVKPAVTVYNFNQFELPRMDAESKLPAEVSSQNQFYPPGHGYVYECLKRSGIVEKLLAQGVEWLFISNADNLGAVLDPRIAQFCVSSDKEFVSEQTLKTEMDVKGGVLMQYDGSIHLLESAQVPAEHMNDFCDTNTFKYFNVNNLWVNLKALMKHQNLVLDLIVNPKTVEGKKVIQLEVAAGAAIANFNSVGVVVPRKRFQPVKKSGDLLLLMSDCFEVTKEFLLQQVVEKLPVVTSTALVNEFLNMFQNIPSLKEAHKVEIDGQVKCGKNVKIVGNFTVQKGESVELKDGQVVGK</sequence>
<evidence type="ECO:0000313" key="9">
    <source>
        <dbReference type="EMBL" id="CAL6044449.1"/>
    </source>
</evidence>
<evidence type="ECO:0000256" key="3">
    <source>
        <dbReference type="ARBA" id="ARBA00022679"/>
    </source>
</evidence>
<feature type="binding site" evidence="6">
    <location>
        <position position="348"/>
    </location>
    <ligand>
        <name>UTP</name>
        <dbReference type="ChEBI" id="CHEBI:46398"/>
    </ligand>
</feature>
<feature type="binding site" evidence="6">
    <location>
        <position position="183"/>
    </location>
    <ligand>
        <name>UTP</name>
        <dbReference type="ChEBI" id="CHEBI:46398"/>
    </ligand>
</feature>
<organism evidence="7">
    <name type="scientific">Hexamita inflata</name>
    <dbReference type="NCBI Taxonomy" id="28002"/>
    <lineage>
        <taxon>Eukaryota</taxon>
        <taxon>Metamonada</taxon>
        <taxon>Diplomonadida</taxon>
        <taxon>Hexamitidae</taxon>
        <taxon>Hexamitinae</taxon>
        <taxon>Hexamita</taxon>
    </lineage>
</organism>
<dbReference type="InterPro" id="IPR016267">
    <property type="entry name" value="UDPGP_trans"/>
</dbReference>
<name>A0AA86TTJ7_9EUKA</name>
<dbReference type="FunFam" id="3.90.550.10:FF:000002">
    <property type="entry name" value="UTP--glucose-1-phosphate uridylyltransferase"/>
    <property type="match status" value="1"/>
</dbReference>
<evidence type="ECO:0000256" key="5">
    <source>
        <dbReference type="PIRSR" id="PIRSR000806-1"/>
    </source>
</evidence>
<evidence type="ECO:0000313" key="7">
    <source>
        <dbReference type="EMBL" id="CAI9921643.1"/>
    </source>
</evidence>
<protein>
    <recommendedName>
        <fullName evidence="2">UTP--glucose-1-phosphate uridylyltransferase</fullName>
        <ecNumber evidence="2">2.7.7.9</ecNumber>
    </recommendedName>
</protein>
<evidence type="ECO:0000256" key="2">
    <source>
        <dbReference type="ARBA" id="ARBA00012415"/>
    </source>
</evidence>
<dbReference type="EMBL" id="CATOUU010000227">
    <property type="protein sequence ID" value="CAI9921643.1"/>
    <property type="molecule type" value="Genomic_DNA"/>
</dbReference>
<evidence type="ECO:0000256" key="1">
    <source>
        <dbReference type="ARBA" id="ARBA00010401"/>
    </source>
</evidence>
<dbReference type="EMBL" id="CAXDID020000160">
    <property type="protein sequence ID" value="CAL6044449.1"/>
    <property type="molecule type" value="Genomic_DNA"/>
</dbReference>
<comment type="similarity">
    <text evidence="1">Belongs to the UDPGP type 1 family.</text>
</comment>
<dbReference type="SUPFAM" id="SSF53448">
    <property type="entry name" value="Nucleotide-diphospho-sugar transferases"/>
    <property type="match status" value="1"/>
</dbReference>
<keyword evidence="11" id="KW-1185">Reference proteome</keyword>
<dbReference type="AlphaFoldDB" id="A0AA86TTJ7"/>
<dbReference type="InterPro" id="IPR029044">
    <property type="entry name" value="Nucleotide-diphossugar_trans"/>
</dbReference>
<feature type="binding site" evidence="6">
    <location>
        <position position="214"/>
    </location>
    <ligand>
        <name>UTP</name>
        <dbReference type="ChEBI" id="CHEBI:46398"/>
    </ligand>
</feature>
<dbReference type="Proteomes" id="UP001642409">
    <property type="component" value="Unassembled WGS sequence"/>
</dbReference>
<reference evidence="7" key="1">
    <citation type="submission" date="2023-06" db="EMBL/GenBank/DDBJ databases">
        <authorList>
            <person name="Kurt Z."/>
        </authorList>
    </citation>
    <scope>NUCLEOTIDE SEQUENCE</scope>
</reference>
<dbReference type="EMBL" id="CATOUU010000807">
    <property type="protein sequence ID" value="CAI9950213.1"/>
    <property type="molecule type" value="Genomic_DNA"/>
</dbReference>
<feature type="binding site" evidence="6">
    <location>
        <position position="95"/>
    </location>
    <ligand>
        <name>UTP</name>
        <dbReference type="ChEBI" id="CHEBI:46398"/>
    </ligand>
</feature>
<evidence type="ECO:0000256" key="4">
    <source>
        <dbReference type="ARBA" id="ARBA00022695"/>
    </source>
</evidence>
<evidence type="ECO:0000313" key="8">
    <source>
        <dbReference type="EMBL" id="CAI9950213.1"/>
    </source>
</evidence>
<comment type="caution">
    <text evidence="7">The sequence shown here is derived from an EMBL/GenBank/DDBJ whole genome shotgun (WGS) entry which is preliminary data.</text>
</comment>
<gene>
    <name evidence="8" type="ORF">HINF_LOCUS37858</name>
    <name evidence="9" type="ORF">HINF_LOCUS40564</name>
    <name evidence="10" type="ORF">HINF_LOCUS63059</name>
    <name evidence="7" type="ORF">HINF_LOCUS9288</name>
</gene>
<dbReference type="PANTHER" id="PTHR43511">
    <property type="match status" value="1"/>
</dbReference>
<dbReference type="InterPro" id="IPR002618">
    <property type="entry name" value="UDPGP_fam"/>
</dbReference>
<evidence type="ECO:0000256" key="6">
    <source>
        <dbReference type="PIRSR" id="PIRSR000806-2"/>
    </source>
</evidence>
<proteinExistence type="inferred from homology"/>
<dbReference type="PIRSF" id="PIRSF000806">
    <property type="entry name" value="UDPGP"/>
    <property type="match status" value="1"/>
</dbReference>
<evidence type="ECO:0000313" key="11">
    <source>
        <dbReference type="Proteomes" id="UP001642409"/>
    </source>
</evidence>
<keyword evidence="4 7" id="KW-0548">Nucleotidyltransferase</keyword>
<reference evidence="9 11" key="2">
    <citation type="submission" date="2024-07" db="EMBL/GenBank/DDBJ databases">
        <authorList>
            <person name="Akdeniz Z."/>
        </authorList>
    </citation>
    <scope>NUCLEOTIDE SEQUENCE [LARGE SCALE GENOMIC DNA]</scope>
</reference>
<feature type="binding site" evidence="5">
    <location>
        <position position="184"/>
    </location>
    <ligand>
        <name>substrate</name>
    </ligand>
</feature>
<dbReference type="EC" id="2.7.7.9" evidence="2"/>
<dbReference type="Pfam" id="PF01704">
    <property type="entry name" value="UDPGP"/>
    <property type="match status" value="1"/>
</dbReference>
<feature type="binding site" evidence="6">
    <location>
        <position position="157"/>
    </location>
    <ligand>
        <name>UTP</name>
        <dbReference type="ChEBI" id="CHEBI:46398"/>
    </ligand>
</feature>
<dbReference type="EMBL" id="CAXDID020000391">
    <property type="protein sequence ID" value="CAL6086220.1"/>
    <property type="molecule type" value="Genomic_DNA"/>
</dbReference>
<dbReference type="GO" id="GO:0003983">
    <property type="term" value="F:UTP:glucose-1-phosphate uridylyltransferase activity"/>
    <property type="evidence" value="ECO:0007669"/>
    <property type="project" value="UniProtKB-EC"/>
</dbReference>
<evidence type="ECO:0000313" key="10">
    <source>
        <dbReference type="EMBL" id="CAL6086220.1"/>
    </source>
</evidence>
<dbReference type="Gene3D" id="2.160.10.10">
    <property type="entry name" value="Hexapeptide repeat proteins"/>
    <property type="match status" value="1"/>
</dbReference>